<sequence>HETHETHEHEAHETCDCGSEDCQGGQGQGLGQGLGLEQGQGLRQGQGQGLGLEQGQGRMFDQVAMKSKIADEVVKGSKPYLRKQIPSINLTPVQREEITKLELSLQEEGVDLRTQLMKGRIELKKLWLEETPDRSKVYFLIDEMTSIRAEMQKKEINFLLRTKEILTSEQWRKLSREMFGSGLGMRHSVGPHR</sequence>
<organism evidence="2">
    <name type="scientific">marine sediment metagenome</name>
    <dbReference type="NCBI Taxonomy" id="412755"/>
    <lineage>
        <taxon>unclassified sequences</taxon>
        <taxon>metagenomes</taxon>
        <taxon>ecological metagenomes</taxon>
    </lineage>
</organism>
<comment type="caution">
    <text evidence="2">The sequence shown here is derived from an EMBL/GenBank/DDBJ whole genome shotgun (WGS) entry which is preliminary data.</text>
</comment>
<evidence type="ECO:0000256" key="1">
    <source>
        <dbReference type="SAM" id="MobiDB-lite"/>
    </source>
</evidence>
<protein>
    <recommendedName>
        <fullName evidence="3">Periplasmic heavy metal sensor</fullName>
    </recommendedName>
</protein>
<evidence type="ECO:0008006" key="3">
    <source>
        <dbReference type="Google" id="ProtNLM"/>
    </source>
</evidence>
<evidence type="ECO:0000313" key="2">
    <source>
        <dbReference type="EMBL" id="GAG48510.1"/>
    </source>
</evidence>
<dbReference type="Pfam" id="PF13801">
    <property type="entry name" value="Metal_resist"/>
    <property type="match status" value="1"/>
</dbReference>
<reference evidence="2" key="1">
    <citation type="journal article" date="2014" name="Front. Microbiol.">
        <title>High frequency of phylogenetically diverse reductive dehalogenase-homologous genes in deep subseafloor sedimentary metagenomes.</title>
        <authorList>
            <person name="Kawai M."/>
            <person name="Futagami T."/>
            <person name="Toyoda A."/>
            <person name="Takaki Y."/>
            <person name="Nishi S."/>
            <person name="Hori S."/>
            <person name="Arai W."/>
            <person name="Tsubouchi T."/>
            <person name="Morono Y."/>
            <person name="Uchiyama I."/>
            <person name="Ito T."/>
            <person name="Fujiyama A."/>
            <person name="Inagaki F."/>
            <person name="Takami H."/>
        </authorList>
    </citation>
    <scope>NUCLEOTIDE SEQUENCE</scope>
    <source>
        <strain evidence="2">Expedition CK06-06</strain>
    </source>
</reference>
<accession>X0XYT3</accession>
<gene>
    <name evidence="2" type="ORF">S01H1_82236</name>
</gene>
<feature type="compositionally biased region" description="Basic and acidic residues" evidence="1">
    <location>
        <begin position="1"/>
        <end position="15"/>
    </location>
</feature>
<proteinExistence type="predicted"/>
<dbReference type="AlphaFoldDB" id="X0XYT3"/>
<dbReference type="InterPro" id="IPR025961">
    <property type="entry name" value="Metal_resist"/>
</dbReference>
<feature type="compositionally biased region" description="Gly residues" evidence="1">
    <location>
        <begin position="24"/>
        <end position="49"/>
    </location>
</feature>
<name>X0XYT3_9ZZZZ</name>
<dbReference type="EMBL" id="BARS01055736">
    <property type="protein sequence ID" value="GAG48510.1"/>
    <property type="molecule type" value="Genomic_DNA"/>
</dbReference>
<dbReference type="Gene3D" id="1.20.120.1490">
    <property type="match status" value="1"/>
</dbReference>
<feature type="region of interest" description="Disordered" evidence="1">
    <location>
        <begin position="1"/>
        <end position="49"/>
    </location>
</feature>
<feature type="non-terminal residue" evidence="2">
    <location>
        <position position="1"/>
    </location>
</feature>